<evidence type="ECO:0000313" key="1">
    <source>
        <dbReference type="EMBL" id="MBX65594.1"/>
    </source>
</evidence>
<sequence>MANPRPLQCEREREMGRRSAKGFCQAQWLLSLLKERTLSQSLPQQTAGVVYQCFLES</sequence>
<organism evidence="1">
    <name type="scientific">Rhizophora mucronata</name>
    <name type="common">Asiatic mangrove</name>
    <dbReference type="NCBI Taxonomy" id="61149"/>
    <lineage>
        <taxon>Eukaryota</taxon>
        <taxon>Viridiplantae</taxon>
        <taxon>Streptophyta</taxon>
        <taxon>Embryophyta</taxon>
        <taxon>Tracheophyta</taxon>
        <taxon>Spermatophyta</taxon>
        <taxon>Magnoliopsida</taxon>
        <taxon>eudicotyledons</taxon>
        <taxon>Gunneridae</taxon>
        <taxon>Pentapetalae</taxon>
        <taxon>rosids</taxon>
        <taxon>fabids</taxon>
        <taxon>Malpighiales</taxon>
        <taxon>Rhizophoraceae</taxon>
        <taxon>Rhizophora</taxon>
    </lineage>
</organism>
<protein>
    <submittedName>
        <fullName evidence="1">Uncharacterized protein</fullName>
    </submittedName>
</protein>
<accession>A0A2P2QFC3</accession>
<dbReference type="AlphaFoldDB" id="A0A2P2QFC3"/>
<reference evidence="1" key="1">
    <citation type="submission" date="2018-02" db="EMBL/GenBank/DDBJ databases">
        <title>Rhizophora mucronata_Transcriptome.</title>
        <authorList>
            <person name="Meera S.P."/>
            <person name="Sreeshan A."/>
            <person name="Augustine A."/>
        </authorList>
    </citation>
    <scope>NUCLEOTIDE SEQUENCE</scope>
    <source>
        <tissue evidence="1">Leaf</tissue>
    </source>
</reference>
<dbReference type="EMBL" id="GGEC01085110">
    <property type="protein sequence ID" value="MBX65594.1"/>
    <property type="molecule type" value="Transcribed_RNA"/>
</dbReference>
<proteinExistence type="predicted"/>
<name>A0A2P2QFC3_RHIMU</name>